<comment type="caution">
    <text evidence="4">The sequence shown here is derived from an EMBL/GenBank/DDBJ whole genome shotgun (WGS) entry which is preliminary data.</text>
</comment>
<proteinExistence type="predicted"/>
<reference evidence="5" key="1">
    <citation type="journal article" date="2019" name="Int. J. Syst. Evol. Microbiol.">
        <title>The Global Catalogue of Microorganisms (GCM) 10K type strain sequencing project: providing services to taxonomists for standard genome sequencing and annotation.</title>
        <authorList>
            <consortium name="The Broad Institute Genomics Platform"/>
            <consortium name="The Broad Institute Genome Sequencing Center for Infectious Disease"/>
            <person name="Wu L."/>
            <person name="Ma J."/>
        </authorList>
    </citation>
    <scope>NUCLEOTIDE SEQUENCE [LARGE SCALE GENOMIC DNA]</scope>
    <source>
        <strain evidence="5">KLKA75</strain>
    </source>
</reference>
<sequence length="350" mass="37041">MPKRWPVRAAVLGTTGFLLVPLAAGTASAGAANDGGGDRIVVTATPTAPTAAGSDSRAAAACNVFNRTGVCWNTRLTVTLYRNTTPVGQVFGTLTQVIELNMKSRAFSERFALHTDRIVGSASGVFGTIAVSCGGGCKASPSGISGKVLRVGSTINGKIGYSDSVRKGKAHSSPTHYTMTFTKAGYVPTKPAVWNSPLKFRCDDAIGGLGAGCVFPAYTPTLTSMRSLRFISQNIRNLQKKGAPKLLHRNSKLTTSNRRAVCGPAKLPRGWKPPAGWPKPLSDKKNKPSCDEYAFAGTNEGGKKPHNGYAWVPKRENDSQGGKLIAFYKAWRVLDATSARGQGDAFYVSV</sequence>
<evidence type="ECO:0000256" key="2">
    <source>
        <dbReference type="SAM" id="SignalP"/>
    </source>
</evidence>
<dbReference type="InterPro" id="IPR029476">
    <property type="entry name" value="DNase_NucA_NucB"/>
</dbReference>
<accession>A0ABV9TZF2</accession>
<feature type="region of interest" description="Disordered" evidence="1">
    <location>
        <begin position="263"/>
        <end position="285"/>
    </location>
</feature>
<dbReference type="EMBL" id="JBHSIT010000004">
    <property type="protein sequence ID" value="MFC4908893.1"/>
    <property type="molecule type" value="Genomic_DNA"/>
</dbReference>
<dbReference type="RefSeq" id="WP_378255940.1">
    <property type="nucleotide sequence ID" value="NZ_JBHSIT010000004.1"/>
</dbReference>
<dbReference type="Pfam" id="PF14040">
    <property type="entry name" value="DNase_NucA_NucB"/>
    <property type="match status" value="1"/>
</dbReference>
<feature type="domain" description="Deoxyribonuclease NucA/NucB" evidence="3">
    <location>
        <begin position="249"/>
        <end position="330"/>
    </location>
</feature>
<feature type="chain" id="PRO_5047382046" evidence="2">
    <location>
        <begin position="30"/>
        <end position="350"/>
    </location>
</feature>
<evidence type="ECO:0000313" key="4">
    <source>
        <dbReference type="EMBL" id="MFC4908893.1"/>
    </source>
</evidence>
<dbReference type="Proteomes" id="UP001595872">
    <property type="component" value="Unassembled WGS sequence"/>
</dbReference>
<feature type="signal peptide" evidence="2">
    <location>
        <begin position="1"/>
        <end position="29"/>
    </location>
</feature>
<keyword evidence="5" id="KW-1185">Reference proteome</keyword>
<organism evidence="4 5">
    <name type="scientific">Actinomadura gamaensis</name>
    <dbReference type="NCBI Taxonomy" id="1763541"/>
    <lineage>
        <taxon>Bacteria</taxon>
        <taxon>Bacillati</taxon>
        <taxon>Actinomycetota</taxon>
        <taxon>Actinomycetes</taxon>
        <taxon>Streptosporangiales</taxon>
        <taxon>Thermomonosporaceae</taxon>
        <taxon>Actinomadura</taxon>
    </lineage>
</organism>
<name>A0ABV9TZF2_9ACTN</name>
<protein>
    <submittedName>
        <fullName evidence="4">NucA/NucB deoxyribonuclease domain-containing protein</fullName>
    </submittedName>
</protein>
<evidence type="ECO:0000313" key="5">
    <source>
        <dbReference type="Proteomes" id="UP001595872"/>
    </source>
</evidence>
<evidence type="ECO:0000259" key="3">
    <source>
        <dbReference type="Pfam" id="PF14040"/>
    </source>
</evidence>
<evidence type="ECO:0000256" key="1">
    <source>
        <dbReference type="SAM" id="MobiDB-lite"/>
    </source>
</evidence>
<gene>
    <name evidence="4" type="ORF">ACFPCY_16335</name>
</gene>
<keyword evidence="2" id="KW-0732">Signal</keyword>